<dbReference type="PROSITE" id="PS50930">
    <property type="entry name" value="HTH_LYTTR"/>
    <property type="match status" value="1"/>
</dbReference>
<feature type="domain" description="Response regulatory" evidence="2">
    <location>
        <begin position="3"/>
        <end position="115"/>
    </location>
</feature>
<dbReference type="InterPro" id="IPR051271">
    <property type="entry name" value="2C-system_Tx_regulators"/>
</dbReference>
<evidence type="ECO:0000259" key="2">
    <source>
        <dbReference type="PROSITE" id="PS50110"/>
    </source>
</evidence>
<dbReference type="GO" id="GO:0003677">
    <property type="term" value="F:DNA binding"/>
    <property type="evidence" value="ECO:0007669"/>
    <property type="project" value="UniProtKB-KW"/>
</dbReference>
<dbReference type="PANTHER" id="PTHR45526">
    <property type="entry name" value="TRANSCRIPTIONAL REGULATORY PROTEIN DPIA"/>
    <property type="match status" value="1"/>
</dbReference>
<evidence type="ECO:0000259" key="3">
    <source>
        <dbReference type="PROSITE" id="PS50930"/>
    </source>
</evidence>
<dbReference type="RefSeq" id="WP_132842741.1">
    <property type="nucleotide sequence ID" value="NZ_JBDJLH010000001.1"/>
</dbReference>
<evidence type="ECO:0000256" key="1">
    <source>
        <dbReference type="PROSITE-ProRule" id="PRU00169"/>
    </source>
</evidence>
<dbReference type="Pfam" id="PF04397">
    <property type="entry name" value="LytTR"/>
    <property type="match status" value="1"/>
</dbReference>
<evidence type="ECO:0000313" key="4">
    <source>
        <dbReference type="EMBL" id="MEN5378228.1"/>
    </source>
</evidence>
<dbReference type="InterPro" id="IPR001789">
    <property type="entry name" value="Sig_transdc_resp-reg_receiver"/>
</dbReference>
<feature type="domain" description="HTH LytTR-type" evidence="3">
    <location>
        <begin position="144"/>
        <end position="245"/>
    </location>
</feature>
<dbReference type="SMART" id="SM00448">
    <property type="entry name" value="REC"/>
    <property type="match status" value="1"/>
</dbReference>
<dbReference type="PROSITE" id="PS50110">
    <property type="entry name" value="RESPONSE_REGULATORY"/>
    <property type="match status" value="1"/>
</dbReference>
<dbReference type="Proteomes" id="UP001409291">
    <property type="component" value="Unassembled WGS sequence"/>
</dbReference>
<dbReference type="InterPro" id="IPR011006">
    <property type="entry name" value="CheY-like_superfamily"/>
</dbReference>
<dbReference type="SMART" id="SM00850">
    <property type="entry name" value="LytTR"/>
    <property type="match status" value="1"/>
</dbReference>
<dbReference type="EMBL" id="JBDJNQ010000006">
    <property type="protein sequence ID" value="MEN5378228.1"/>
    <property type="molecule type" value="Genomic_DNA"/>
</dbReference>
<dbReference type="InterPro" id="IPR007492">
    <property type="entry name" value="LytTR_DNA-bd_dom"/>
</dbReference>
<keyword evidence="4" id="KW-0238">DNA-binding</keyword>
<dbReference type="Gene3D" id="2.40.50.1020">
    <property type="entry name" value="LytTr DNA-binding domain"/>
    <property type="match status" value="1"/>
</dbReference>
<gene>
    <name evidence="4" type="ORF">ABE541_13265</name>
</gene>
<protein>
    <submittedName>
        <fullName evidence="4">LytTR family DNA-binding domain-containing protein</fullName>
    </submittedName>
</protein>
<feature type="modified residue" description="4-aspartylphosphate" evidence="1">
    <location>
        <position position="54"/>
    </location>
</feature>
<organism evidence="4 5">
    <name type="scientific">Sphingobacterium kitahiroshimense</name>
    <dbReference type="NCBI Taxonomy" id="470446"/>
    <lineage>
        <taxon>Bacteria</taxon>
        <taxon>Pseudomonadati</taxon>
        <taxon>Bacteroidota</taxon>
        <taxon>Sphingobacteriia</taxon>
        <taxon>Sphingobacteriales</taxon>
        <taxon>Sphingobacteriaceae</taxon>
        <taxon>Sphingobacterium</taxon>
    </lineage>
</organism>
<keyword evidence="1" id="KW-0597">Phosphoprotein</keyword>
<name>A0ABV0BW40_9SPHI</name>
<dbReference type="Pfam" id="PF00072">
    <property type="entry name" value="Response_reg"/>
    <property type="match status" value="1"/>
</dbReference>
<proteinExistence type="predicted"/>
<dbReference type="SUPFAM" id="SSF52172">
    <property type="entry name" value="CheY-like"/>
    <property type="match status" value="1"/>
</dbReference>
<accession>A0ABV0BW40</accession>
<keyword evidence="5" id="KW-1185">Reference proteome</keyword>
<sequence length="247" mass="28604">MITVAIIEDEPAVRKEIAYLIQQETNTELVGWADSVHKAIKLLEEKQPDVIFMDIQLKDGTAFDLLKKLTPIPQNIIFITAYNHFAIKAIKYGALDYLLKPIDEVELQEALERYRRRRENNPQWMQQLSLAQTSIQIGELPESIVLNSINNTRIVSVSDIVYCKGDGPYTLFILSNGDKELISRPLKYYEELLPAPHFLRTHQSYLVNQQYISGINRSEYIVLKNKEEIPISTRRKNTILTQLFLKK</sequence>
<dbReference type="PANTHER" id="PTHR45526:SF1">
    <property type="entry name" value="TRANSCRIPTIONAL REGULATORY PROTEIN DCUR-RELATED"/>
    <property type="match status" value="1"/>
</dbReference>
<reference evidence="4 5" key="1">
    <citation type="submission" date="2024-04" db="EMBL/GenBank/DDBJ databases">
        <title>WGS of bacteria from Torrens River.</title>
        <authorList>
            <person name="Wyrsch E.R."/>
            <person name="Drigo B."/>
        </authorList>
    </citation>
    <scope>NUCLEOTIDE SEQUENCE [LARGE SCALE GENOMIC DNA]</scope>
    <source>
        <strain evidence="4 5">TWI391</strain>
    </source>
</reference>
<comment type="caution">
    <text evidence="4">The sequence shown here is derived from an EMBL/GenBank/DDBJ whole genome shotgun (WGS) entry which is preliminary data.</text>
</comment>
<evidence type="ECO:0000313" key="5">
    <source>
        <dbReference type="Proteomes" id="UP001409291"/>
    </source>
</evidence>
<dbReference type="Gene3D" id="3.40.50.2300">
    <property type="match status" value="1"/>
</dbReference>